<evidence type="ECO:0000313" key="1">
    <source>
        <dbReference type="EMBL" id="KAI9173519.1"/>
    </source>
</evidence>
<comment type="caution">
    <text evidence="1">The sequence shown here is derived from an EMBL/GenBank/DDBJ whole genome shotgun (WGS) entry which is preliminary data.</text>
</comment>
<dbReference type="Proteomes" id="UP001064489">
    <property type="component" value="Chromosome 8"/>
</dbReference>
<reference evidence="1" key="1">
    <citation type="journal article" date="2022" name="Plant J.">
        <title>Strategies of tolerance reflected in two North American maple genomes.</title>
        <authorList>
            <person name="McEvoy S.L."/>
            <person name="Sezen U.U."/>
            <person name="Trouern-Trend A."/>
            <person name="McMahon S.M."/>
            <person name="Schaberg P.G."/>
            <person name="Yang J."/>
            <person name="Wegrzyn J.L."/>
            <person name="Swenson N.G."/>
        </authorList>
    </citation>
    <scope>NUCLEOTIDE SEQUENCE</scope>
    <source>
        <strain evidence="1">91603</strain>
    </source>
</reference>
<evidence type="ECO:0000313" key="2">
    <source>
        <dbReference type="Proteomes" id="UP001064489"/>
    </source>
</evidence>
<name>A0AAD5INS4_ACENE</name>
<protein>
    <submittedName>
        <fullName evidence="1">Uncharacterized protein</fullName>
    </submittedName>
</protein>
<accession>A0AAD5INS4</accession>
<dbReference type="EMBL" id="JAJSOW010000103">
    <property type="protein sequence ID" value="KAI9173519.1"/>
    <property type="molecule type" value="Genomic_DNA"/>
</dbReference>
<gene>
    <name evidence="1" type="ORF">LWI28_002632</name>
</gene>
<sequence>MRGDIRILRSRVSKLRLPSYLLTRPTPRDELAKVSSLFASSLYNAESELPVSEWVDMACFSVRASSPNLAFPLFRCFLAAEASRPREIDQKKDLVQSFRDSKIDVLPNGN</sequence>
<dbReference type="AlphaFoldDB" id="A0AAD5INS4"/>
<organism evidence="1 2">
    <name type="scientific">Acer negundo</name>
    <name type="common">Box elder</name>
    <dbReference type="NCBI Taxonomy" id="4023"/>
    <lineage>
        <taxon>Eukaryota</taxon>
        <taxon>Viridiplantae</taxon>
        <taxon>Streptophyta</taxon>
        <taxon>Embryophyta</taxon>
        <taxon>Tracheophyta</taxon>
        <taxon>Spermatophyta</taxon>
        <taxon>Magnoliopsida</taxon>
        <taxon>eudicotyledons</taxon>
        <taxon>Gunneridae</taxon>
        <taxon>Pentapetalae</taxon>
        <taxon>rosids</taxon>
        <taxon>malvids</taxon>
        <taxon>Sapindales</taxon>
        <taxon>Sapindaceae</taxon>
        <taxon>Hippocastanoideae</taxon>
        <taxon>Acereae</taxon>
        <taxon>Acer</taxon>
    </lineage>
</organism>
<proteinExistence type="predicted"/>
<keyword evidence="2" id="KW-1185">Reference proteome</keyword>
<reference evidence="1" key="2">
    <citation type="submission" date="2023-02" db="EMBL/GenBank/DDBJ databases">
        <authorList>
            <person name="Swenson N.G."/>
            <person name="Wegrzyn J.L."/>
            <person name="Mcevoy S.L."/>
        </authorList>
    </citation>
    <scope>NUCLEOTIDE SEQUENCE</scope>
    <source>
        <strain evidence="1">91603</strain>
        <tissue evidence="1">Leaf</tissue>
    </source>
</reference>